<evidence type="ECO:0000256" key="5">
    <source>
        <dbReference type="ARBA" id="ARBA00022801"/>
    </source>
</evidence>
<dbReference type="Pfam" id="PF02578">
    <property type="entry name" value="Cu-oxidase_4"/>
    <property type="match status" value="1"/>
</dbReference>
<proteinExistence type="inferred from homology"/>
<dbReference type="GeneID" id="58227715"/>
<sequence length="246" mass="26608">MTSKTPFYTPTWGADESLVGVLQSTRQGGHSQGVYRSLNVGLHVGDQESAVLANRAVLNSQLPRPACYVNQVHGTHVHCVTQYSEQLRTEADGLFTRLPKQPLAIMTADCLPLLLASQDGAEVAALHCGWRSLVGGIIERALPLFNTPAKDIHAWLGPAIGPSAFEVGNEVKSQFCAHSGDYQQGFTAHGAKFLANLPLLAELALNRAGVSNVTKAQACTYTLADTYFSYRRDGQTGRMASVIWRK</sequence>
<comment type="catalytic activity">
    <reaction evidence="8">
        <text>adenosine + phosphate = alpha-D-ribose 1-phosphate + adenine</text>
        <dbReference type="Rhea" id="RHEA:27642"/>
        <dbReference type="ChEBI" id="CHEBI:16335"/>
        <dbReference type="ChEBI" id="CHEBI:16708"/>
        <dbReference type="ChEBI" id="CHEBI:43474"/>
        <dbReference type="ChEBI" id="CHEBI:57720"/>
        <dbReference type="EC" id="2.4.2.1"/>
    </reaction>
    <physiologicalReaction direction="left-to-right" evidence="8">
        <dbReference type="Rhea" id="RHEA:27643"/>
    </physiologicalReaction>
</comment>
<evidence type="ECO:0000256" key="1">
    <source>
        <dbReference type="ARBA" id="ARBA00000553"/>
    </source>
</evidence>
<dbReference type="SUPFAM" id="SSF64438">
    <property type="entry name" value="CNF1/YfiH-like putative cysteine hydrolases"/>
    <property type="match status" value="1"/>
</dbReference>
<evidence type="ECO:0000256" key="9">
    <source>
        <dbReference type="ARBA" id="ARBA00049893"/>
    </source>
</evidence>
<evidence type="ECO:0000256" key="10">
    <source>
        <dbReference type="RuleBase" id="RU361274"/>
    </source>
</evidence>
<dbReference type="PANTHER" id="PTHR30616">
    <property type="entry name" value="UNCHARACTERIZED PROTEIN YFIH"/>
    <property type="match status" value="1"/>
</dbReference>
<dbReference type="EMBL" id="JXXZ01000004">
    <property type="protein sequence ID" value="KJZ01086.1"/>
    <property type="molecule type" value="Genomic_DNA"/>
</dbReference>
<dbReference type="InterPro" id="IPR003730">
    <property type="entry name" value="Cu_polyphenol_OxRdtase"/>
</dbReference>
<dbReference type="Gene3D" id="3.60.140.10">
    <property type="entry name" value="CNF1/YfiH-like putative cysteine hydrolases"/>
    <property type="match status" value="1"/>
</dbReference>
<comment type="catalytic activity">
    <reaction evidence="1">
        <text>inosine + phosphate = alpha-D-ribose 1-phosphate + hypoxanthine</text>
        <dbReference type="Rhea" id="RHEA:27646"/>
        <dbReference type="ChEBI" id="CHEBI:17368"/>
        <dbReference type="ChEBI" id="CHEBI:17596"/>
        <dbReference type="ChEBI" id="CHEBI:43474"/>
        <dbReference type="ChEBI" id="CHEBI:57720"/>
        <dbReference type="EC" id="2.4.2.1"/>
    </reaction>
    <physiologicalReaction direction="left-to-right" evidence="1">
        <dbReference type="Rhea" id="RHEA:27647"/>
    </physiologicalReaction>
</comment>
<dbReference type="PATRIC" id="fig|151081.8.peg.252"/>
<dbReference type="GO" id="GO:0005507">
    <property type="term" value="F:copper ion binding"/>
    <property type="evidence" value="ECO:0007669"/>
    <property type="project" value="TreeGrafter"/>
</dbReference>
<comment type="catalytic activity">
    <reaction evidence="7">
        <text>adenosine + H2O + H(+) = inosine + NH4(+)</text>
        <dbReference type="Rhea" id="RHEA:24408"/>
        <dbReference type="ChEBI" id="CHEBI:15377"/>
        <dbReference type="ChEBI" id="CHEBI:15378"/>
        <dbReference type="ChEBI" id="CHEBI:16335"/>
        <dbReference type="ChEBI" id="CHEBI:17596"/>
        <dbReference type="ChEBI" id="CHEBI:28938"/>
        <dbReference type="EC" id="3.5.4.4"/>
    </reaction>
    <physiologicalReaction direction="left-to-right" evidence="7">
        <dbReference type="Rhea" id="RHEA:24409"/>
    </physiologicalReaction>
</comment>
<dbReference type="InterPro" id="IPR038371">
    <property type="entry name" value="Cu_polyphenol_OxRdtase_sf"/>
</dbReference>
<dbReference type="Proteomes" id="UP000033664">
    <property type="component" value="Unassembled WGS sequence"/>
</dbReference>
<evidence type="ECO:0000256" key="6">
    <source>
        <dbReference type="ARBA" id="ARBA00022833"/>
    </source>
</evidence>
<dbReference type="RefSeq" id="WP_045978197.1">
    <property type="nucleotide sequence ID" value="NZ_JXXY01000001.1"/>
</dbReference>
<evidence type="ECO:0000256" key="3">
    <source>
        <dbReference type="ARBA" id="ARBA00022679"/>
    </source>
</evidence>
<evidence type="ECO:0000256" key="4">
    <source>
        <dbReference type="ARBA" id="ARBA00022723"/>
    </source>
</evidence>
<evidence type="ECO:0000256" key="2">
    <source>
        <dbReference type="ARBA" id="ARBA00007353"/>
    </source>
</evidence>
<dbReference type="NCBIfam" id="TIGR00726">
    <property type="entry name" value="peptidoglycan editing factor PgeF"/>
    <property type="match status" value="1"/>
</dbReference>
<dbReference type="CDD" id="cd16833">
    <property type="entry name" value="YfiH"/>
    <property type="match status" value="1"/>
</dbReference>
<comment type="catalytic activity">
    <reaction evidence="9">
        <text>S-methyl-5'-thioadenosine + phosphate = 5-(methylsulfanyl)-alpha-D-ribose 1-phosphate + adenine</text>
        <dbReference type="Rhea" id="RHEA:11852"/>
        <dbReference type="ChEBI" id="CHEBI:16708"/>
        <dbReference type="ChEBI" id="CHEBI:17509"/>
        <dbReference type="ChEBI" id="CHEBI:43474"/>
        <dbReference type="ChEBI" id="CHEBI:58533"/>
        <dbReference type="EC" id="2.4.2.28"/>
    </reaction>
    <physiologicalReaction direction="left-to-right" evidence="9">
        <dbReference type="Rhea" id="RHEA:11853"/>
    </physiologicalReaction>
</comment>
<comment type="similarity">
    <text evidence="2 10">Belongs to the purine nucleoside phosphorylase YfiH/LACC1 family.</text>
</comment>
<dbReference type="InterPro" id="IPR011324">
    <property type="entry name" value="Cytotoxic_necrot_fac-like_cat"/>
</dbReference>
<name>A0A0F4PZE2_9GAMM</name>
<evidence type="ECO:0000313" key="12">
    <source>
        <dbReference type="Proteomes" id="UP000033664"/>
    </source>
</evidence>
<dbReference type="GO" id="GO:0017061">
    <property type="term" value="F:S-methyl-5-thioadenosine phosphorylase activity"/>
    <property type="evidence" value="ECO:0007669"/>
    <property type="project" value="UniProtKB-EC"/>
</dbReference>
<dbReference type="PANTHER" id="PTHR30616:SF2">
    <property type="entry name" value="PURINE NUCLEOSIDE PHOSPHORYLASE LACC1"/>
    <property type="match status" value="1"/>
</dbReference>
<keyword evidence="6" id="KW-0862">Zinc</keyword>
<reference evidence="11 12" key="1">
    <citation type="journal article" date="2015" name="BMC Genomics">
        <title>Genome mining reveals unlocked bioactive potential of marine Gram-negative bacteria.</title>
        <authorList>
            <person name="Machado H."/>
            <person name="Sonnenschein E.C."/>
            <person name="Melchiorsen J."/>
            <person name="Gram L."/>
        </authorList>
    </citation>
    <scope>NUCLEOTIDE SEQUENCE [LARGE SCALE GENOMIC DNA]</scope>
    <source>
        <strain evidence="11 12">S3137</strain>
    </source>
</reference>
<keyword evidence="5" id="KW-0378">Hydrolase</keyword>
<dbReference type="eggNOG" id="COG1496">
    <property type="taxonomic scope" value="Bacteria"/>
</dbReference>
<protein>
    <recommendedName>
        <fullName evidence="10">Purine nucleoside phosphorylase</fullName>
    </recommendedName>
</protein>
<gene>
    <name evidence="11" type="ORF">TW72_04340</name>
</gene>
<dbReference type="AlphaFoldDB" id="A0A0F4PZE2"/>
<evidence type="ECO:0000313" key="11">
    <source>
        <dbReference type="EMBL" id="KJZ01086.1"/>
    </source>
</evidence>
<dbReference type="GO" id="GO:0016787">
    <property type="term" value="F:hydrolase activity"/>
    <property type="evidence" value="ECO:0007669"/>
    <property type="project" value="UniProtKB-KW"/>
</dbReference>
<evidence type="ECO:0000256" key="7">
    <source>
        <dbReference type="ARBA" id="ARBA00047989"/>
    </source>
</evidence>
<evidence type="ECO:0000256" key="8">
    <source>
        <dbReference type="ARBA" id="ARBA00048968"/>
    </source>
</evidence>
<keyword evidence="12" id="KW-1185">Reference proteome</keyword>
<comment type="caution">
    <text evidence="11">The sequence shown here is derived from an EMBL/GenBank/DDBJ whole genome shotgun (WGS) entry which is preliminary data.</text>
</comment>
<keyword evidence="4" id="KW-0479">Metal-binding</keyword>
<dbReference type="OrthoDB" id="4279at2"/>
<accession>A0A0F4PZE2</accession>
<organism evidence="11 12">
    <name type="scientific">Pseudoalteromonas ruthenica</name>
    <dbReference type="NCBI Taxonomy" id="151081"/>
    <lineage>
        <taxon>Bacteria</taxon>
        <taxon>Pseudomonadati</taxon>
        <taxon>Pseudomonadota</taxon>
        <taxon>Gammaproteobacteria</taxon>
        <taxon>Alteromonadales</taxon>
        <taxon>Pseudoalteromonadaceae</taxon>
        <taxon>Pseudoalteromonas</taxon>
    </lineage>
</organism>
<keyword evidence="3" id="KW-0808">Transferase</keyword>